<organism evidence="2 3">
    <name type="scientific">Desulfomicrobium macestii</name>
    <dbReference type="NCBI Taxonomy" id="90731"/>
    <lineage>
        <taxon>Bacteria</taxon>
        <taxon>Pseudomonadati</taxon>
        <taxon>Thermodesulfobacteriota</taxon>
        <taxon>Desulfovibrionia</taxon>
        <taxon>Desulfovibrionales</taxon>
        <taxon>Desulfomicrobiaceae</taxon>
        <taxon>Desulfomicrobium</taxon>
    </lineage>
</organism>
<evidence type="ECO:0000313" key="3">
    <source>
        <dbReference type="Proteomes" id="UP000639010"/>
    </source>
</evidence>
<dbReference type="EMBL" id="JADBGG010000039">
    <property type="protein sequence ID" value="MBE1426952.1"/>
    <property type="molecule type" value="Genomic_DNA"/>
</dbReference>
<evidence type="ECO:0000313" key="2">
    <source>
        <dbReference type="EMBL" id="MBE1426952.1"/>
    </source>
</evidence>
<feature type="transmembrane region" description="Helical" evidence="1">
    <location>
        <begin position="12"/>
        <end position="28"/>
    </location>
</feature>
<keyword evidence="3" id="KW-1185">Reference proteome</keyword>
<keyword evidence="1" id="KW-0472">Membrane</keyword>
<reference evidence="2 3" key="1">
    <citation type="submission" date="2020-10" db="EMBL/GenBank/DDBJ databases">
        <title>Genomic Encyclopedia of Type Strains, Phase IV (KMG-IV): sequencing the most valuable type-strain genomes for metagenomic binning, comparative biology and taxonomic classification.</title>
        <authorList>
            <person name="Goeker M."/>
        </authorList>
    </citation>
    <scope>NUCLEOTIDE SEQUENCE [LARGE SCALE GENOMIC DNA]</scope>
    <source>
        <strain evidence="2 3">DSM 4194</strain>
    </source>
</reference>
<comment type="caution">
    <text evidence="2">The sequence shown here is derived from an EMBL/GenBank/DDBJ whole genome shotgun (WGS) entry which is preliminary data.</text>
</comment>
<proteinExistence type="predicted"/>
<evidence type="ECO:0000256" key="1">
    <source>
        <dbReference type="SAM" id="Phobius"/>
    </source>
</evidence>
<dbReference type="Proteomes" id="UP000639010">
    <property type="component" value="Unassembled WGS sequence"/>
</dbReference>
<keyword evidence="1" id="KW-0812">Transmembrane</keyword>
<keyword evidence="1" id="KW-1133">Transmembrane helix</keyword>
<gene>
    <name evidence="2" type="ORF">H4684_003636</name>
</gene>
<sequence length="38" mass="4488">MTPLLKSFDANIQNICNLMLIVHFLFIFKHRNLCIVLI</sequence>
<protein>
    <submittedName>
        <fullName evidence="2">Uncharacterized protein</fullName>
    </submittedName>
</protein>
<accession>A0ABR9H8A1</accession>
<name>A0ABR9H8A1_9BACT</name>